<dbReference type="RefSeq" id="WP_010836988.1">
    <property type="nucleotide sequence ID" value="NZ_APMY01000027.1"/>
</dbReference>
<feature type="region of interest" description="Disordered" evidence="1">
    <location>
        <begin position="32"/>
        <end position="51"/>
    </location>
</feature>
<reference evidence="2 3" key="1">
    <citation type="journal article" date="2013" name="Genome Announc.">
        <title>Draft Genome Sequence of Rhodococcus rhodnii Strain LMG5362, a Symbiont of Rhodnius prolixus (Hemiptera, Reduviidae, Triatominae), the Principle Vector of Trypanosoma cruzi.</title>
        <authorList>
            <person name="Pachebat J.A."/>
            <person name="van Keulen G."/>
            <person name="Whitten M.M."/>
            <person name="Girdwood S."/>
            <person name="Del Sol R."/>
            <person name="Dyson P.J."/>
            <person name="Facey P.D."/>
        </authorList>
    </citation>
    <scope>NUCLEOTIDE SEQUENCE [LARGE SCALE GENOMIC DNA]</scope>
    <source>
        <strain evidence="2 3">LMG 5362</strain>
    </source>
</reference>
<evidence type="ECO:0000256" key="1">
    <source>
        <dbReference type="SAM" id="MobiDB-lite"/>
    </source>
</evidence>
<evidence type="ECO:0000313" key="2">
    <source>
        <dbReference type="EMBL" id="EOM77763.1"/>
    </source>
</evidence>
<dbReference type="Proteomes" id="UP000013525">
    <property type="component" value="Unassembled WGS sequence"/>
</dbReference>
<evidence type="ECO:0000313" key="3">
    <source>
        <dbReference type="Proteomes" id="UP000013525"/>
    </source>
</evidence>
<feature type="compositionally biased region" description="Polar residues" evidence="1">
    <location>
        <begin position="40"/>
        <end position="51"/>
    </location>
</feature>
<gene>
    <name evidence="2" type="ORF">Rrhod_0916</name>
</gene>
<organism evidence="2 3">
    <name type="scientific">Rhodococcus rhodnii LMG 5362</name>
    <dbReference type="NCBI Taxonomy" id="1273125"/>
    <lineage>
        <taxon>Bacteria</taxon>
        <taxon>Bacillati</taxon>
        <taxon>Actinomycetota</taxon>
        <taxon>Actinomycetes</taxon>
        <taxon>Mycobacteriales</taxon>
        <taxon>Nocardiaceae</taxon>
        <taxon>Rhodococcus</taxon>
    </lineage>
</organism>
<dbReference type="EMBL" id="APMY01000027">
    <property type="protein sequence ID" value="EOM77763.1"/>
    <property type="molecule type" value="Genomic_DNA"/>
</dbReference>
<name>R7WR19_9NOCA</name>
<proteinExistence type="predicted"/>
<dbReference type="AlphaFoldDB" id="R7WR19"/>
<sequence length="51" mass="5740">MSAIEWTAAMEEWVKETLARAKPITSRQREVIRREFSRSAHATSTPHSGAA</sequence>
<accession>R7WR19</accession>
<keyword evidence="3" id="KW-1185">Reference proteome</keyword>
<protein>
    <submittedName>
        <fullName evidence="2">Uncharacterized protein</fullName>
    </submittedName>
</protein>
<comment type="caution">
    <text evidence="2">The sequence shown here is derived from an EMBL/GenBank/DDBJ whole genome shotgun (WGS) entry which is preliminary data.</text>
</comment>
<dbReference type="PATRIC" id="fig|1273125.3.peg.887"/>